<reference evidence="1 2" key="1">
    <citation type="journal article" date="2021" name="Appl. Environ. Microbiol.">
        <title>Genetic linkage and physical mapping for an oyster mushroom Pleurotus cornucopiae and QTL analysis for the trait cap color.</title>
        <authorList>
            <person name="Zhang Y."/>
            <person name="Gao W."/>
            <person name="Sonnenberg A."/>
            <person name="Chen Q."/>
            <person name="Zhang J."/>
            <person name="Huang C."/>
        </authorList>
    </citation>
    <scope>NUCLEOTIDE SEQUENCE [LARGE SCALE GENOMIC DNA]</scope>
    <source>
        <strain evidence="1">CCMSSC00406</strain>
    </source>
</reference>
<comment type="caution">
    <text evidence="1">The sequence shown here is derived from an EMBL/GenBank/DDBJ whole genome shotgun (WGS) entry which is preliminary data.</text>
</comment>
<organism evidence="1 2">
    <name type="scientific">Pleurotus cornucopiae</name>
    <name type="common">Cornucopia mushroom</name>
    <dbReference type="NCBI Taxonomy" id="5321"/>
    <lineage>
        <taxon>Eukaryota</taxon>
        <taxon>Fungi</taxon>
        <taxon>Dikarya</taxon>
        <taxon>Basidiomycota</taxon>
        <taxon>Agaricomycotina</taxon>
        <taxon>Agaricomycetes</taxon>
        <taxon>Agaricomycetidae</taxon>
        <taxon>Agaricales</taxon>
        <taxon>Pleurotineae</taxon>
        <taxon>Pleurotaceae</taxon>
        <taxon>Pleurotus</taxon>
    </lineage>
</organism>
<protein>
    <submittedName>
        <fullName evidence="1">Uncharacterized protein</fullName>
    </submittedName>
</protein>
<sequence length="253" mass="30033">MLDCGASDSFINREYVRKHGLKTKKLTRPAIIRNADGTPNNAGRVEEKVELRMGFKGHVEWATFYVTNLGNVDVIIGLTWLRRHNPEVNWKTGDVVMTRCPRECKRRMNKEAEDLQNEPYPGEVETKEDEEEVKEVRKMEPRNISVAGVRQWNRLRSGYLRDLDDLTNQYHESVAQMYINQMWKKHMQVEMEDKEEEMHLKAVGKYDYVIEHDQKKNGKQKEKTEEEMVPDYYHDLMKVFRKRDSERMPATRP</sequence>
<accession>A0ACB7J5J5</accession>
<dbReference type="Proteomes" id="UP000824881">
    <property type="component" value="Unassembled WGS sequence"/>
</dbReference>
<proteinExistence type="predicted"/>
<evidence type="ECO:0000313" key="2">
    <source>
        <dbReference type="Proteomes" id="UP000824881"/>
    </source>
</evidence>
<name>A0ACB7J5J5_PLECO</name>
<gene>
    <name evidence="1" type="ORF">CCMSSC00406_0003033</name>
</gene>
<dbReference type="EMBL" id="WQMT02000002">
    <property type="protein sequence ID" value="KAG9225530.1"/>
    <property type="molecule type" value="Genomic_DNA"/>
</dbReference>
<evidence type="ECO:0000313" key="1">
    <source>
        <dbReference type="EMBL" id="KAG9225530.1"/>
    </source>
</evidence>
<keyword evidence="2" id="KW-1185">Reference proteome</keyword>